<keyword evidence="1" id="KW-0805">Transcription regulation</keyword>
<dbReference type="CDD" id="cd07377">
    <property type="entry name" value="WHTH_GntR"/>
    <property type="match status" value="1"/>
</dbReference>
<dbReference type="Pfam" id="PF00392">
    <property type="entry name" value="GntR"/>
    <property type="match status" value="1"/>
</dbReference>
<sequence length="235" mass="26150">MSPSAIRQRKLYEDVAERLEQRIAGGDFAPSDPLPSERELMETYGVGRPAVREALFHLQKLGLVELRSGTRARVTRPTPQSVMDGLSVTARHMLSSPDGIQNFQNVRIFFEAGLARHAALHASEEDIADFEAALEDNRATLGDFAAFERTDVAFHYVLALIPRNPIFTAIHAAFAEWLHEQRKTTLAPGVDKISFAAHKAIFEAVAARDPDAAERAMRDHLGYVSRRYALVSEVQ</sequence>
<evidence type="ECO:0000313" key="5">
    <source>
        <dbReference type="EMBL" id="SDB35422.1"/>
    </source>
</evidence>
<dbReference type="InterPro" id="IPR008920">
    <property type="entry name" value="TF_FadR/GntR_C"/>
</dbReference>
<dbReference type="InterPro" id="IPR011711">
    <property type="entry name" value="GntR_C"/>
</dbReference>
<dbReference type="Proteomes" id="UP000199071">
    <property type="component" value="Unassembled WGS sequence"/>
</dbReference>
<dbReference type="OrthoDB" id="9028214at2"/>
<dbReference type="SMART" id="SM00345">
    <property type="entry name" value="HTH_GNTR"/>
    <property type="match status" value="1"/>
</dbReference>
<dbReference type="PANTHER" id="PTHR43537">
    <property type="entry name" value="TRANSCRIPTIONAL REGULATOR, GNTR FAMILY"/>
    <property type="match status" value="1"/>
</dbReference>
<name>A0A1G6CRG7_9HYPH</name>
<dbReference type="Gene3D" id="1.20.120.530">
    <property type="entry name" value="GntR ligand-binding domain-like"/>
    <property type="match status" value="1"/>
</dbReference>
<dbReference type="InterPro" id="IPR036390">
    <property type="entry name" value="WH_DNA-bd_sf"/>
</dbReference>
<evidence type="ECO:0000313" key="6">
    <source>
        <dbReference type="Proteomes" id="UP000199071"/>
    </source>
</evidence>
<protein>
    <submittedName>
        <fullName evidence="5">DNA-binding transcriptional regulator, FadR family</fullName>
    </submittedName>
</protein>
<reference evidence="5 6" key="1">
    <citation type="submission" date="2016-10" db="EMBL/GenBank/DDBJ databases">
        <authorList>
            <person name="de Groot N.N."/>
        </authorList>
    </citation>
    <scope>NUCLEOTIDE SEQUENCE [LARGE SCALE GENOMIC DNA]</scope>
    <source>
        <strain evidence="5 6">ATCC 35022</strain>
    </source>
</reference>
<dbReference type="InterPro" id="IPR000524">
    <property type="entry name" value="Tscrpt_reg_HTH_GntR"/>
</dbReference>
<dbReference type="STRING" id="665467.SAMN02982931_02646"/>
<proteinExistence type="predicted"/>
<evidence type="ECO:0000256" key="3">
    <source>
        <dbReference type="ARBA" id="ARBA00023163"/>
    </source>
</evidence>
<dbReference type="GO" id="GO:0003700">
    <property type="term" value="F:DNA-binding transcription factor activity"/>
    <property type="evidence" value="ECO:0007669"/>
    <property type="project" value="InterPro"/>
</dbReference>
<dbReference type="SUPFAM" id="SSF46785">
    <property type="entry name" value="Winged helix' DNA-binding domain"/>
    <property type="match status" value="1"/>
</dbReference>
<feature type="domain" description="HTH gntR-type" evidence="4">
    <location>
        <begin position="9"/>
        <end position="77"/>
    </location>
</feature>
<accession>A0A1G6CRG7</accession>
<evidence type="ECO:0000256" key="1">
    <source>
        <dbReference type="ARBA" id="ARBA00023015"/>
    </source>
</evidence>
<dbReference type="SMART" id="SM00895">
    <property type="entry name" value="FCD"/>
    <property type="match status" value="1"/>
</dbReference>
<keyword evidence="2 5" id="KW-0238">DNA-binding</keyword>
<dbReference type="EMBL" id="FMXQ01000005">
    <property type="protein sequence ID" value="SDB35422.1"/>
    <property type="molecule type" value="Genomic_DNA"/>
</dbReference>
<dbReference type="NCBIfam" id="NF003011">
    <property type="entry name" value="PRK03837.1"/>
    <property type="match status" value="1"/>
</dbReference>
<dbReference type="AlphaFoldDB" id="A0A1G6CRG7"/>
<organism evidence="5 6">
    <name type="scientific">Bauldia litoralis</name>
    <dbReference type="NCBI Taxonomy" id="665467"/>
    <lineage>
        <taxon>Bacteria</taxon>
        <taxon>Pseudomonadati</taxon>
        <taxon>Pseudomonadota</taxon>
        <taxon>Alphaproteobacteria</taxon>
        <taxon>Hyphomicrobiales</taxon>
        <taxon>Kaistiaceae</taxon>
        <taxon>Bauldia</taxon>
    </lineage>
</organism>
<keyword evidence="3" id="KW-0804">Transcription</keyword>
<evidence type="ECO:0000256" key="2">
    <source>
        <dbReference type="ARBA" id="ARBA00023125"/>
    </source>
</evidence>
<dbReference type="PRINTS" id="PR00035">
    <property type="entry name" value="HTHGNTR"/>
</dbReference>
<dbReference type="Pfam" id="PF07729">
    <property type="entry name" value="FCD"/>
    <property type="match status" value="1"/>
</dbReference>
<keyword evidence="6" id="KW-1185">Reference proteome</keyword>
<dbReference type="GO" id="GO:0003677">
    <property type="term" value="F:DNA binding"/>
    <property type="evidence" value="ECO:0007669"/>
    <property type="project" value="UniProtKB-KW"/>
</dbReference>
<dbReference type="InterPro" id="IPR036388">
    <property type="entry name" value="WH-like_DNA-bd_sf"/>
</dbReference>
<evidence type="ECO:0000259" key="4">
    <source>
        <dbReference type="PROSITE" id="PS50949"/>
    </source>
</evidence>
<dbReference type="RefSeq" id="WP_090876916.1">
    <property type="nucleotide sequence ID" value="NZ_FMXQ01000005.1"/>
</dbReference>
<dbReference type="PROSITE" id="PS50949">
    <property type="entry name" value="HTH_GNTR"/>
    <property type="match status" value="1"/>
</dbReference>
<gene>
    <name evidence="5" type="ORF">SAMN02982931_02646</name>
</gene>
<dbReference type="SUPFAM" id="SSF48008">
    <property type="entry name" value="GntR ligand-binding domain-like"/>
    <property type="match status" value="1"/>
</dbReference>
<dbReference type="Gene3D" id="1.10.10.10">
    <property type="entry name" value="Winged helix-like DNA-binding domain superfamily/Winged helix DNA-binding domain"/>
    <property type="match status" value="1"/>
</dbReference>
<dbReference type="PANTHER" id="PTHR43537:SF53">
    <property type="entry name" value="HTH-TYPE TRANSCRIPTIONAL REPRESSOR NANR"/>
    <property type="match status" value="1"/>
</dbReference>